<gene>
    <name evidence="5" type="ORF">CAMP_LOCUS5326</name>
</gene>
<keyword evidence="6" id="KW-1185">Reference proteome</keyword>
<dbReference type="InterPro" id="IPR017943">
    <property type="entry name" value="Bactericidal_perm-incr_a/b_dom"/>
</dbReference>
<dbReference type="InterPro" id="IPR032942">
    <property type="entry name" value="BPI/LBP/Plunc"/>
</dbReference>
<evidence type="ECO:0000259" key="4">
    <source>
        <dbReference type="SMART" id="SM00328"/>
    </source>
</evidence>
<dbReference type="SUPFAM" id="SSF55394">
    <property type="entry name" value="Bactericidal permeability-increasing protein, BPI"/>
    <property type="match status" value="2"/>
</dbReference>
<evidence type="ECO:0000313" key="6">
    <source>
        <dbReference type="Proteomes" id="UP001152747"/>
    </source>
</evidence>
<evidence type="ECO:0000313" key="5">
    <source>
        <dbReference type="EMBL" id="CAI5442689.1"/>
    </source>
</evidence>
<evidence type="ECO:0000256" key="2">
    <source>
        <dbReference type="ARBA" id="ARBA00023157"/>
    </source>
</evidence>
<protein>
    <recommendedName>
        <fullName evidence="4">Lipid-binding serum glycoprotein N-terminal domain-containing protein</fullName>
    </recommendedName>
</protein>
<feature type="signal peptide" evidence="3">
    <location>
        <begin position="1"/>
        <end position="21"/>
    </location>
</feature>
<reference evidence="5" key="1">
    <citation type="submission" date="2022-11" db="EMBL/GenBank/DDBJ databases">
        <authorList>
            <person name="Kikuchi T."/>
        </authorList>
    </citation>
    <scope>NUCLEOTIDE SEQUENCE</scope>
    <source>
        <strain evidence="5">PS1010</strain>
    </source>
</reference>
<dbReference type="GO" id="GO:0008289">
    <property type="term" value="F:lipid binding"/>
    <property type="evidence" value="ECO:0007669"/>
    <property type="project" value="InterPro"/>
</dbReference>
<dbReference type="PANTHER" id="PTHR10504">
    <property type="entry name" value="BACTERICIDAL PERMEABILITY-INCREASING BPI PROTEIN-RELATED"/>
    <property type="match status" value="1"/>
</dbReference>
<comment type="caution">
    <text evidence="5">The sequence shown here is derived from an EMBL/GenBank/DDBJ whole genome shotgun (WGS) entry which is preliminary data.</text>
</comment>
<organism evidence="5 6">
    <name type="scientific">Caenorhabditis angaria</name>
    <dbReference type="NCBI Taxonomy" id="860376"/>
    <lineage>
        <taxon>Eukaryota</taxon>
        <taxon>Metazoa</taxon>
        <taxon>Ecdysozoa</taxon>
        <taxon>Nematoda</taxon>
        <taxon>Chromadorea</taxon>
        <taxon>Rhabditida</taxon>
        <taxon>Rhabditina</taxon>
        <taxon>Rhabditomorpha</taxon>
        <taxon>Rhabditoidea</taxon>
        <taxon>Rhabditidae</taxon>
        <taxon>Peloderinae</taxon>
        <taxon>Caenorhabditis</taxon>
    </lineage>
</organism>
<dbReference type="PANTHER" id="PTHR10504:SF145">
    <property type="entry name" value="PROTEIN CBG15266"/>
    <property type="match status" value="1"/>
</dbReference>
<keyword evidence="3" id="KW-0732">Signal</keyword>
<dbReference type="InterPro" id="IPR017942">
    <property type="entry name" value="Lipid-bd_serum_glycop_N"/>
</dbReference>
<keyword evidence="2" id="KW-1015">Disulfide bond</keyword>
<evidence type="ECO:0000256" key="3">
    <source>
        <dbReference type="SAM" id="SignalP"/>
    </source>
</evidence>
<dbReference type="AlphaFoldDB" id="A0A9P1MWB9"/>
<accession>A0A9P1MWB9</accession>
<dbReference type="GO" id="GO:0005615">
    <property type="term" value="C:extracellular space"/>
    <property type="evidence" value="ECO:0007669"/>
    <property type="project" value="TreeGrafter"/>
</dbReference>
<feature type="chain" id="PRO_5040158258" description="Lipid-binding serum glycoprotein N-terminal domain-containing protein" evidence="3">
    <location>
        <begin position="22"/>
        <end position="476"/>
    </location>
</feature>
<dbReference type="Gene3D" id="3.15.20.10">
    <property type="entry name" value="Bactericidal permeability-increasing protein, domain 2"/>
    <property type="match status" value="1"/>
</dbReference>
<comment type="similarity">
    <text evidence="1">Belongs to the BPI/LBP/Plunc superfamily. BPI/LBP family.</text>
</comment>
<dbReference type="SMART" id="SM00328">
    <property type="entry name" value="BPI1"/>
    <property type="match status" value="1"/>
</dbReference>
<proteinExistence type="inferred from homology"/>
<dbReference type="Proteomes" id="UP001152747">
    <property type="component" value="Unassembled WGS sequence"/>
</dbReference>
<dbReference type="InterPro" id="IPR001124">
    <property type="entry name" value="Lipid-bd_serum_glycop_C"/>
</dbReference>
<dbReference type="EMBL" id="CANHGI010000002">
    <property type="protein sequence ID" value="CAI5442689.1"/>
    <property type="molecule type" value="Genomic_DNA"/>
</dbReference>
<feature type="domain" description="Lipid-binding serum glycoprotein N-terminal" evidence="4">
    <location>
        <begin position="38"/>
        <end position="257"/>
    </location>
</feature>
<evidence type="ECO:0000256" key="1">
    <source>
        <dbReference type="ARBA" id="ARBA00007292"/>
    </source>
</evidence>
<dbReference type="Pfam" id="PF02886">
    <property type="entry name" value="LBP_BPI_CETP_C"/>
    <property type="match status" value="1"/>
</dbReference>
<sequence>MKAIFCIISILIFLKFFWIYSNDPKTKISEEPGTVKIRINKKVLPVAEIFIQKQINNEVPNFKIPEIHEKKCRWYGCVRFNSNVWDVIEYHPPQINHTYSTLGFAITTNGGMIRFKSHYVLKYYIPKFTGWITIKAEGINFKTILSLYMVKEKYQIRLTSCDVSINDLKMRNSGGSISDIINHYLPSVARDIQRTISGRACSELQNNINKVNNILLNSSTIDIGKGYKLNYELIEQPVYSRDYVEFVMKLKFLYEEKRTIITTNLGFSYTSKKCSVDVFNNFLDIAHHNLMAIITKDNPEIASNLRTSCEFFSACIGDLFPKLGKLYPNNTVDILIHTKSKPNITFANDGIKLDIDLFADIFINPWKNNTKSLARLSIKPSIITINAIISKSKLFIDVKQDISFEIDEVFSEIGSISWLVSFIFKLVLKSAVQNFIRGYAEQGFEIPNWQNLSIAEPSKILTSNDTIFFDTDLTNL</sequence>
<name>A0A9P1MWB9_9PELO</name>
<dbReference type="OrthoDB" id="10255543at2759"/>
<dbReference type="Gene3D" id="3.15.10.10">
    <property type="entry name" value="Bactericidal permeability-increasing protein, domain 1"/>
    <property type="match status" value="1"/>
</dbReference>